<dbReference type="EMBL" id="JACAZH010000003">
    <property type="protein sequence ID" value="KAF7373677.1"/>
    <property type="molecule type" value="Genomic_DNA"/>
</dbReference>
<dbReference type="AlphaFoldDB" id="A0A8H7DHS9"/>
<dbReference type="Proteomes" id="UP000623467">
    <property type="component" value="Unassembled WGS sequence"/>
</dbReference>
<protein>
    <submittedName>
        <fullName evidence="2">Uncharacterized protein</fullName>
    </submittedName>
</protein>
<name>A0A8H7DHS9_9AGAR</name>
<dbReference type="OrthoDB" id="2976171at2759"/>
<evidence type="ECO:0000256" key="1">
    <source>
        <dbReference type="SAM" id="SignalP"/>
    </source>
</evidence>
<reference evidence="2" key="1">
    <citation type="submission" date="2020-05" db="EMBL/GenBank/DDBJ databases">
        <title>Mycena genomes resolve the evolution of fungal bioluminescence.</title>
        <authorList>
            <person name="Tsai I.J."/>
        </authorList>
    </citation>
    <scope>NUCLEOTIDE SEQUENCE</scope>
    <source>
        <strain evidence="2">160909Yilan</strain>
    </source>
</reference>
<feature type="chain" id="PRO_5034034489" evidence="1">
    <location>
        <begin position="23"/>
        <end position="113"/>
    </location>
</feature>
<sequence>MFNFKALFTATLLAATATTAWGKAEAVLYGSSGCTGSDHSGTIGLSTGVCHSTSFTSGSITQSANSIQFFTDGVDELYFYYTEDNCAGSADQTDGASICFEGISPYKSFKKAA</sequence>
<accession>A0A8H7DHS9</accession>
<feature type="signal peptide" evidence="1">
    <location>
        <begin position="1"/>
        <end position="22"/>
    </location>
</feature>
<keyword evidence="3" id="KW-1185">Reference proteome</keyword>
<gene>
    <name evidence="2" type="ORF">MSAN_00578700</name>
</gene>
<proteinExistence type="predicted"/>
<evidence type="ECO:0000313" key="3">
    <source>
        <dbReference type="Proteomes" id="UP000623467"/>
    </source>
</evidence>
<evidence type="ECO:0000313" key="2">
    <source>
        <dbReference type="EMBL" id="KAF7373677.1"/>
    </source>
</evidence>
<organism evidence="2 3">
    <name type="scientific">Mycena sanguinolenta</name>
    <dbReference type="NCBI Taxonomy" id="230812"/>
    <lineage>
        <taxon>Eukaryota</taxon>
        <taxon>Fungi</taxon>
        <taxon>Dikarya</taxon>
        <taxon>Basidiomycota</taxon>
        <taxon>Agaricomycotina</taxon>
        <taxon>Agaricomycetes</taxon>
        <taxon>Agaricomycetidae</taxon>
        <taxon>Agaricales</taxon>
        <taxon>Marasmiineae</taxon>
        <taxon>Mycenaceae</taxon>
        <taxon>Mycena</taxon>
    </lineage>
</organism>
<comment type="caution">
    <text evidence="2">The sequence shown here is derived from an EMBL/GenBank/DDBJ whole genome shotgun (WGS) entry which is preliminary data.</text>
</comment>
<keyword evidence="1" id="KW-0732">Signal</keyword>